<evidence type="ECO:0000259" key="1">
    <source>
        <dbReference type="PROSITE" id="PS50883"/>
    </source>
</evidence>
<name>A0A4P6UNX9_9BURK</name>
<dbReference type="GO" id="GO:0071111">
    <property type="term" value="F:cyclic-guanylate-specific phosphodiesterase activity"/>
    <property type="evidence" value="ECO:0007669"/>
    <property type="project" value="InterPro"/>
</dbReference>
<evidence type="ECO:0000313" key="3">
    <source>
        <dbReference type="Proteomes" id="UP000292939"/>
    </source>
</evidence>
<dbReference type="SMART" id="SM00052">
    <property type="entry name" value="EAL"/>
    <property type="match status" value="1"/>
</dbReference>
<dbReference type="OrthoDB" id="8594788at2"/>
<dbReference type="Pfam" id="PF00563">
    <property type="entry name" value="EAL"/>
    <property type="match status" value="1"/>
</dbReference>
<dbReference type="SUPFAM" id="SSF141868">
    <property type="entry name" value="EAL domain-like"/>
    <property type="match status" value="1"/>
</dbReference>
<dbReference type="InterPro" id="IPR001633">
    <property type="entry name" value="EAL_dom"/>
</dbReference>
<gene>
    <name evidence="2" type="ORF">DW355_14755</name>
</gene>
<reference evidence="2 3" key="1">
    <citation type="submission" date="2018-07" db="EMBL/GenBank/DDBJ databases">
        <title>Exploring interactions and the metabolic potential of the ultra-small soil bacteria Hylemonella gracilis.</title>
        <authorList>
            <person name="Tyc O."/>
            <person name="Kulkarni P."/>
            <person name="Gawehns F."/>
            <person name="Hundscheid M."/>
            <person name="Zweers H."/>
            <person name="Garbeva P."/>
        </authorList>
    </citation>
    <scope>NUCLEOTIDE SEQUENCE [LARGE SCALE GENOMIC DNA]</scope>
    <source>
        <strain evidence="2 3">NS1</strain>
    </source>
</reference>
<dbReference type="AlphaFoldDB" id="A0A4P6UNX9"/>
<accession>A0A4P6UNX9</accession>
<organism evidence="2 3">
    <name type="scientific">Hylemonella gracilis</name>
    <dbReference type="NCBI Taxonomy" id="80880"/>
    <lineage>
        <taxon>Bacteria</taxon>
        <taxon>Pseudomonadati</taxon>
        <taxon>Pseudomonadota</taxon>
        <taxon>Betaproteobacteria</taxon>
        <taxon>Burkholderiales</taxon>
        <taxon>Comamonadaceae</taxon>
        <taxon>Hylemonella</taxon>
    </lineage>
</organism>
<protein>
    <submittedName>
        <fullName evidence="2">EAL domain-containing protein</fullName>
    </submittedName>
</protein>
<dbReference type="PANTHER" id="PTHR33121:SF79">
    <property type="entry name" value="CYCLIC DI-GMP PHOSPHODIESTERASE PDED-RELATED"/>
    <property type="match status" value="1"/>
</dbReference>
<proteinExistence type="predicted"/>
<dbReference type="Gene3D" id="3.20.20.450">
    <property type="entry name" value="EAL domain"/>
    <property type="match status" value="1"/>
</dbReference>
<dbReference type="PANTHER" id="PTHR33121">
    <property type="entry name" value="CYCLIC DI-GMP PHOSPHODIESTERASE PDEF"/>
    <property type="match status" value="1"/>
</dbReference>
<dbReference type="InterPro" id="IPR035919">
    <property type="entry name" value="EAL_sf"/>
</dbReference>
<dbReference type="Proteomes" id="UP000292939">
    <property type="component" value="Chromosome"/>
</dbReference>
<dbReference type="InterPro" id="IPR050706">
    <property type="entry name" value="Cyclic-di-GMP_PDE-like"/>
</dbReference>
<dbReference type="EMBL" id="CP031395">
    <property type="protein sequence ID" value="QBK05815.1"/>
    <property type="molecule type" value="Genomic_DNA"/>
</dbReference>
<feature type="domain" description="EAL" evidence="1">
    <location>
        <begin position="1"/>
        <end position="247"/>
    </location>
</feature>
<dbReference type="CDD" id="cd01948">
    <property type="entry name" value="EAL"/>
    <property type="match status" value="1"/>
</dbReference>
<dbReference type="RefSeq" id="WP_131281173.1">
    <property type="nucleotide sequence ID" value="NZ_CP031395.1"/>
</dbReference>
<evidence type="ECO:0000313" key="2">
    <source>
        <dbReference type="EMBL" id="QBK05815.1"/>
    </source>
</evidence>
<dbReference type="KEGG" id="hgr:DW355_14755"/>
<sequence length="247" mass="27321">MTTSNDDVIWGIEQGEFHVEYMPIVSLATGACVAAEALVRWKKDGKTISPAVFIPEIEGTPAIGVLTYWLVEQVALELGAWLRAHRDFHLSLNVPPELFGRGGLQYAAHHAGVKDLYPQFVLELTERGSPDHISLEGLRSARRLGLGIAIDDVESGNLNLLLLARTKLDYIKIDKSVVDQILSDGMIEETKEEIRRVAAAGRPVIVAEGIEHEVQARTLRELGVRLGQGWFFSKSLSVDEFLAFVPR</sequence>
<dbReference type="PROSITE" id="PS50883">
    <property type="entry name" value="EAL"/>
    <property type="match status" value="1"/>
</dbReference>